<dbReference type="Proteomes" id="UP000054097">
    <property type="component" value="Unassembled WGS sequence"/>
</dbReference>
<keyword evidence="2" id="KW-0175">Coiled coil</keyword>
<evidence type="ECO:0000256" key="2">
    <source>
        <dbReference type="SAM" id="Coils"/>
    </source>
</evidence>
<dbReference type="HOGENOM" id="CLU_051880_0_0_1"/>
<keyword evidence="1" id="KW-0469">Meiosis</keyword>
<feature type="region of interest" description="Disordered" evidence="3">
    <location>
        <begin position="314"/>
        <end position="419"/>
    </location>
</feature>
<evidence type="ECO:0000313" key="4">
    <source>
        <dbReference type="EMBL" id="KIM28866.1"/>
    </source>
</evidence>
<dbReference type="GO" id="GO:0019789">
    <property type="term" value="F:SUMO transferase activity"/>
    <property type="evidence" value="ECO:0007669"/>
    <property type="project" value="InterPro"/>
</dbReference>
<sequence>MQSESDVAMARDAQYSAWEFVHCGVCYLPFINPKNPNSSPIIPFWLAECTHVVCNNHLNVDRTCRQCNDGKRIELMPLQLDLPEPMSRWFQPLPDALLDLVGASKFQHETMANLLRFYKKKSARQNEIIEKLKSEVDTLRAQAIQTTQEREAMGVTYNDMGHELVGGSGKRRKIDAGVSGFPAAENTFHQQHESPSSNYGTSRLTLRPGSARAEQVQGHSHHASTSVNQPMFRQGARSEHLSLEEFAYQPPDYEDRRMGTARASMSSSDAMISNPSTYWPIAASTKHYVGTSQLDRTPNPTATAPVGIYKSSSSIQNGRVEERLHQSSATRQRFNPSPISTSMSHIHFNSGSTHPEMAPIRNEAKPSGAIPLAGSKRFVPATPSRQNLNQMSVNGGQQQRTRSQLQMPPPPPPNGNRFR</sequence>
<feature type="compositionally biased region" description="Polar residues" evidence="3">
    <location>
        <begin position="326"/>
        <end position="353"/>
    </location>
</feature>
<gene>
    <name evidence="4" type="ORF">M408DRAFT_134463</name>
</gene>
<dbReference type="OrthoDB" id="2535391at2759"/>
<proteinExistence type="predicted"/>
<dbReference type="GO" id="GO:0016925">
    <property type="term" value="P:protein sumoylation"/>
    <property type="evidence" value="ECO:0007669"/>
    <property type="project" value="TreeGrafter"/>
</dbReference>
<dbReference type="GO" id="GO:0000795">
    <property type="term" value="C:synaptonemal complex"/>
    <property type="evidence" value="ECO:0007669"/>
    <property type="project" value="InterPro"/>
</dbReference>
<protein>
    <submittedName>
        <fullName evidence="4">Uncharacterized protein</fullName>
    </submittedName>
</protein>
<dbReference type="GO" id="GO:0007129">
    <property type="term" value="P:homologous chromosome pairing at meiosis"/>
    <property type="evidence" value="ECO:0007669"/>
    <property type="project" value="TreeGrafter"/>
</dbReference>
<feature type="coiled-coil region" evidence="2">
    <location>
        <begin position="115"/>
        <end position="149"/>
    </location>
</feature>
<dbReference type="PANTHER" id="PTHR22663:SF17">
    <property type="entry name" value="RING FINGER PROTEIN NARYA-RELATED"/>
    <property type="match status" value="1"/>
</dbReference>
<evidence type="ECO:0000256" key="3">
    <source>
        <dbReference type="SAM" id="MobiDB-lite"/>
    </source>
</evidence>
<organism evidence="4 5">
    <name type="scientific">Serendipita vermifera MAFF 305830</name>
    <dbReference type="NCBI Taxonomy" id="933852"/>
    <lineage>
        <taxon>Eukaryota</taxon>
        <taxon>Fungi</taxon>
        <taxon>Dikarya</taxon>
        <taxon>Basidiomycota</taxon>
        <taxon>Agaricomycotina</taxon>
        <taxon>Agaricomycetes</taxon>
        <taxon>Sebacinales</taxon>
        <taxon>Serendipitaceae</taxon>
        <taxon>Serendipita</taxon>
    </lineage>
</organism>
<dbReference type="PANTHER" id="PTHR22663">
    <property type="entry name" value="RING FINGER PROTEIN NARYA-RELATED"/>
    <property type="match status" value="1"/>
</dbReference>
<dbReference type="STRING" id="933852.A0A0C3BBM8"/>
<evidence type="ECO:0000256" key="1">
    <source>
        <dbReference type="ARBA" id="ARBA00023254"/>
    </source>
</evidence>
<dbReference type="EMBL" id="KN824291">
    <property type="protein sequence ID" value="KIM28866.1"/>
    <property type="molecule type" value="Genomic_DNA"/>
</dbReference>
<feature type="region of interest" description="Disordered" evidence="3">
    <location>
        <begin position="188"/>
        <end position="226"/>
    </location>
</feature>
<evidence type="ECO:0000313" key="5">
    <source>
        <dbReference type="Proteomes" id="UP000054097"/>
    </source>
</evidence>
<dbReference type="GO" id="GO:0007131">
    <property type="term" value="P:reciprocal meiotic recombination"/>
    <property type="evidence" value="ECO:0007669"/>
    <property type="project" value="InterPro"/>
</dbReference>
<keyword evidence="5" id="KW-1185">Reference proteome</keyword>
<dbReference type="AlphaFoldDB" id="A0A0C3BBM8"/>
<dbReference type="InterPro" id="IPR042123">
    <property type="entry name" value="Zip3/RNF212-like"/>
</dbReference>
<name>A0A0C3BBM8_SERVB</name>
<feature type="compositionally biased region" description="Polar residues" evidence="3">
    <location>
        <begin position="188"/>
        <end position="204"/>
    </location>
</feature>
<accession>A0A0C3BBM8</accession>
<reference evidence="4 5" key="1">
    <citation type="submission" date="2014-04" db="EMBL/GenBank/DDBJ databases">
        <authorList>
            <consortium name="DOE Joint Genome Institute"/>
            <person name="Kuo A."/>
            <person name="Zuccaro A."/>
            <person name="Kohler A."/>
            <person name="Nagy L.G."/>
            <person name="Floudas D."/>
            <person name="Copeland A."/>
            <person name="Barry K.W."/>
            <person name="Cichocki N."/>
            <person name="Veneault-Fourrey C."/>
            <person name="LaButti K."/>
            <person name="Lindquist E.A."/>
            <person name="Lipzen A."/>
            <person name="Lundell T."/>
            <person name="Morin E."/>
            <person name="Murat C."/>
            <person name="Sun H."/>
            <person name="Tunlid A."/>
            <person name="Henrissat B."/>
            <person name="Grigoriev I.V."/>
            <person name="Hibbett D.S."/>
            <person name="Martin F."/>
            <person name="Nordberg H.P."/>
            <person name="Cantor M.N."/>
            <person name="Hua S.X."/>
        </authorList>
    </citation>
    <scope>NUCLEOTIDE SEQUENCE [LARGE SCALE GENOMIC DNA]</scope>
    <source>
        <strain evidence="4 5">MAFF 305830</strain>
    </source>
</reference>
<feature type="compositionally biased region" description="Polar residues" evidence="3">
    <location>
        <begin position="383"/>
        <end position="406"/>
    </location>
</feature>
<feature type="compositionally biased region" description="Pro residues" evidence="3">
    <location>
        <begin position="407"/>
        <end position="419"/>
    </location>
</feature>
<reference evidence="5" key="2">
    <citation type="submission" date="2015-01" db="EMBL/GenBank/DDBJ databases">
        <title>Evolutionary Origins and Diversification of the Mycorrhizal Mutualists.</title>
        <authorList>
            <consortium name="DOE Joint Genome Institute"/>
            <consortium name="Mycorrhizal Genomics Consortium"/>
            <person name="Kohler A."/>
            <person name="Kuo A."/>
            <person name="Nagy L.G."/>
            <person name="Floudas D."/>
            <person name="Copeland A."/>
            <person name="Barry K.W."/>
            <person name="Cichocki N."/>
            <person name="Veneault-Fourrey C."/>
            <person name="LaButti K."/>
            <person name="Lindquist E.A."/>
            <person name="Lipzen A."/>
            <person name="Lundell T."/>
            <person name="Morin E."/>
            <person name="Murat C."/>
            <person name="Riley R."/>
            <person name="Ohm R."/>
            <person name="Sun H."/>
            <person name="Tunlid A."/>
            <person name="Henrissat B."/>
            <person name="Grigoriev I.V."/>
            <person name="Hibbett D.S."/>
            <person name="Martin F."/>
        </authorList>
    </citation>
    <scope>NUCLEOTIDE SEQUENCE [LARGE SCALE GENOMIC DNA]</scope>
    <source>
        <strain evidence="5">MAFF 305830</strain>
    </source>
</reference>